<organism evidence="2 3">
    <name type="scientific">Paracoccus aestuariivivens</name>
    <dbReference type="NCBI Taxonomy" id="1820333"/>
    <lineage>
        <taxon>Bacteria</taxon>
        <taxon>Pseudomonadati</taxon>
        <taxon>Pseudomonadota</taxon>
        <taxon>Alphaproteobacteria</taxon>
        <taxon>Rhodobacterales</taxon>
        <taxon>Paracoccaceae</taxon>
        <taxon>Paracoccus</taxon>
    </lineage>
</organism>
<keyword evidence="1" id="KW-0812">Transmembrane</keyword>
<feature type="transmembrane region" description="Helical" evidence="1">
    <location>
        <begin position="215"/>
        <end position="236"/>
    </location>
</feature>
<keyword evidence="3" id="KW-1185">Reference proteome</keyword>
<name>A0A6L6JAT5_9RHOB</name>
<reference evidence="2 3" key="1">
    <citation type="submission" date="2019-11" db="EMBL/GenBank/DDBJ databases">
        <authorList>
            <person name="Dong K."/>
        </authorList>
    </citation>
    <scope>NUCLEOTIDE SEQUENCE [LARGE SCALE GENOMIC DNA]</scope>
    <source>
        <strain evidence="2 3">NBRC 111993</strain>
    </source>
</reference>
<dbReference type="RefSeq" id="WP_155094388.1">
    <property type="nucleotide sequence ID" value="NZ_WMIE01000001.1"/>
</dbReference>
<protein>
    <recommendedName>
        <fullName evidence="4">DUF4239 domain-containing protein</fullName>
    </recommendedName>
</protein>
<evidence type="ECO:0000313" key="2">
    <source>
        <dbReference type="EMBL" id="MTH77071.1"/>
    </source>
</evidence>
<dbReference type="OrthoDB" id="272864at2"/>
<gene>
    <name evidence="2" type="ORF">GL286_04975</name>
</gene>
<keyword evidence="1" id="KW-0472">Membrane</keyword>
<keyword evidence="1" id="KW-1133">Transmembrane helix</keyword>
<sequence length="267" mass="29589">MPFLLLLEQNPLLFFSILLFGLIIFFELGVRIGRNRRKEIGEGSDEGATLVVGSVLGLLAFVLALNLSNASSRQENRMHSGLDEVNAIGTALMQAQAVGGDESGPIVAHLKKYLELRYRYIRAEPHSPEIAITTDESNQLQNEIWALLEKRVSENPTPAVTSLMNALNNAFDATTALRLMMEYRIPMQLIWLLLLMSLLGSGTVGYQFGLTGRKGRLPAIMLTVLWCTVVTAIIDIGSGRIWTFRTDARVYEWALDGYGIPRPPVAE</sequence>
<feature type="transmembrane region" description="Helical" evidence="1">
    <location>
        <begin position="12"/>
        <end position="30"/>
    </location>
</feature>
<evidence type="ECO:0000256" key="1">
    <source>
        <dbReference type="SAM" id="Phobius"/>
    </source>
</evidence>
<feature type="transmembrane region" description="Helical" evidence="1">
    <location>
        <begin position="50"/>
        <end position="68"/>
    </location>
</feature>
<dbReference type="EMBL" id="WMIE01000001">
    <property type="protein sequence ID" value="MTH77071.1"/>
    <property type="molecule type" value="Genomic_DNA"/>
</dbReference>
<feature type="transmembrane region" description="Helical" evidence="1">
    <location>
        <begin position="189"/>
        <end position="209"/>
    </location>
</feature>
<dbReference type="AlphaFoldDB" id="A0A6L6JAT5"/>
<dbReference type="Proteomes" id="UP000478183">
    <property type="component" value="Unassembled WGS sequence"/>
</dbReference>
<accession>A0A6L6JAT5</accession>
<evidence type="ECO:0008006" key="4">
    <source>
        <dbReference type="Google" id="ProtNLM"/>
    </source>
</evidence>
<proteinExistence type="predicted"/>
<evidence type="ECO:0000313" key="3">
    <source>
        <dbReference type="Proteomes" id="UP000478183"/>
    </source>
</evidence>
<comment type="caution">
    <text evidence="2">The sequence shown here is derived from an EMBL/GenBank/DDBJ whole genome shotgun (WGS) entry which is preliminary data.</text>
</comment>